<evidence type="ECO:0000313" key="2">
    <source>
        <dbReference type="Proteomes" id="UP000798662"/>
    </source>
</evidence>
<proteinExistence type="predicted"/>
<evidence type="ECO:0000313" key="1">
    <source>
        <dbReference type="EMBL" id="KAK1863956.1"/>
    </source>
</evidence>
<name>A0ACC3C101_PYRYE</name>
<dbReference type="Proteomes" id="UP000798662">
    <property type="component" value="Chromosome 2"/>
</dbReference>
<gene>
    <name evidence="1" type="ORF">I4F81_006508</name>
</gene>
<dbReference type="EMBL" id="CM020619">
    <property type="protein sequence ID" value="KAK1863956.1"/>
    <property type="molecule type" value="Genomic_DNA"/>
</dbReference>
<organism evidence="1 2">
    <name type="scientific">Pyropia yezoensis</name>
    <name type="common">Susabi-nori</name>
    <name type="synonym">Porphyra yezoensis</name>
    <dbReference type="NCBI Taxonomy" id="2788"/>
    <lineage>
        <taxon>Eukaryota</taxon>
        <taxon>Rhodophyta</taxon>
        <taxon>Bangiophyceae</taxon>
        <taxon>Bangiales</taxon>
        <taxon>Bangiaceae</taxon>
        <taxon>Pyropia</taxon>
    </lineage>
</organism>
<keyword evidence="2" id="KW-1185">Reference proteome</keyword>
<accession>A0ACC3C101</accession>
<comment type="caution">
    <text evidence="1">The sequence shown here is derived from an EMBL/GenBank/DDBJ whole genome shotgun (WGS) entry which is preliminary data.</text>
</comment>
<sequence>MLVDRSGDPRLRSHCSGASWSAVVEQDLGQCWPVLLDGAGAGCWRGDAPSRNIPAWARSVAVKQGAAARLAPTFTGPAPSVAVDQVADPAVSIFLLFVCRPEAVFFAVLALSRPATMLADVVQFAAAKMEQVLGKRMVIGVLCGPREGIGGYVLHGTGVTSCTSPAAMDALSSSVDGVVQALQLVASSTDLAASLDVVNVGDVDMHLDEVAPMRRAASPPPESGCLKRVQITSEATGRLTEPVADDRAPYHITDRVVKDVTDALAVQRKERGGDNKERLVELVALYRFNVIKRTRVQYTFEKCTPEVARGATIIWWKGKKKYEVKDPRFCNSASVRVIPILSIFLLMIHLRDPAFMAILRHYKGGALADESAAARKSVQSPTNTGTKAVGGKRKKRKAKRALSDGDTDDSGAPDTDADDATQDTLQGRGAAASSGSGAGTADAGSNGTAAGSGGGDAAAGSGGGAAAARGEGGDAAAWSGAGRAATDSGGDNAAARRGGGVVPAGGRKGDAGAGNAGGGATAGEGGSTAPDADEGGPRTSLAGVAAQRASGGSGAVRGDGVLATQHDGSRLGAATPAGGQGLARAGHTPGGAAGGAAATSPAAALQAAEDLAAPLVAASVHVDGALVGTGSVCPGMDEYHGSVLSPDVVSVFLQQVVPAATSSVYPFSTHTKYCLEPTGAGPVRSTLAQCQNMRSVWSLQSIGYEQSTCLSREPRFAIVLLSHSDTSY</sequence>
<protein>
    <submittedName>
        <fullName evidence="1">Uncharacterized protein</fullName>
    </submittedName>
</protein>
<reference evidence="1" key="1">
    <citation type="submission" date="2019-11" db="EMBL/GenBank/DDBJ databases">
        <title>Nori genome reveals adaptations in red seaweeds to the harsh intertidal environment.</title>
        <authorList>
            <person name="Wang D."/>
            <person name="Mao Y."/>
        </authorList>
    </citation>
    <scope>NUCLEOTIDE SEQUENCE</scope>
    <source>
        <tissue evidence="1">Gametophyte</tissue>
    </source>
</reference>